<dbReference type="Pfam" id="PF05175">
    <property type="entry name" value="MTS"/>
    <property type="match status" value="1"/>
</dbReference>
<evidence type="ECO:0000256" key="2">
    <source>
        <dbReference type="ARBA" id="ARBA00022603"/>
    </source>
</evidence>
<keyword evidence="3 6" id="KW-0808">Transferase</keyword>
<feature type="domain" description="Methyltransferase small" evidence="5">
    <location>
        <begin position="28"/>
        <end position="132"/>
    </location>
</feature>
<evidence type="ECO:0000256" key="3">
    <source>
        <dbReference type="ARBA" id="ARBA00022679"/>
    </source>
</evidence>
<dbReference type="PANTHER" id="PTHR45875:SF1">
    <property type="entry name" value="METHYLTRANSFERASE N6AMT1"/>
    <property type="match status" value="1"/>
</dbReference>
<dbReference type="GO" id="GO:0102559">
    <property type="term" value="F:peptide chain release factor N(5)-glutamine methyltransferase activity"/>
    <property type="evidence" value="ECO:0007669"/>
    <property type="project" value="UniProtKB-EC"/>
</dbReference>
<dbReference type="PROSITE" id="PS00092">
    <property type="entry name" value="N6_MTASE"/>
    <property type="match status" value="1"/>
</dbReference>
<dbReference type="Proteomes" id="UP001498398">
    <property type="component" value="Unassembled WGS sequence"/>
</dbReference>
<reference evidence="6 7" key="1">
    <citation type="submission" date="2024-01" db="EMBL/GenBank/DDBJ databases">
        <title>A draft genome for the cacao thread blight pathogen Marasmiellus scandens.</title>
        <authorList>
            <person name="Baruah I.K."/>
            <person name="Leung J."/>
            <person name="Bukari Y."/>
            <person name="Amoako-Attah I."/>
            <person name="Meinhardt L.W."/>
            <person name="Bailey B.A."/>
            <person name="Cohen S.P."/>
        </authorList>
    </citation>
    <scope>NUCLEOTIDE SEQUENCE [LARGE SCALE GENOMIC DNA]</scope>
    <source>
        <strain evidence="6 7">GH-19</strain>
    </source>
</reference>
<dbReference type="InterPro" id="IPR004557">
    <property type="entry name" value="PrmC-related"/>
</dbReference>
<comment type="caution">
    <text evidence="6">The sequence shown here is derived from an EMBL/GenBank/DDBJ whole genome shotgun (WGS) entry which is preliminary data.</text>
</comment>
<dbReference type="EMBL" id="JBANRG010000003">
    <property type="protein sequence ID" value="KAK7468677.1"/>
    <property type="molecule type" value="Genomic_DNA"/>
</dbReference>
<keyword evidence="7" id="KW-1185">Reference proteome</keyword>
<dbReference type="InterPro" id="IPR052190">
    <property type="entry name" value="Euk-Arch_PrmC-MTase"/>
</dbReference>
<evidence type="ECO:0000313" key="7">
    <source>
        <dbReference type="Proteomes" id="UP001498398"/>
    </source>
</evidence>
<dbReference type="CDD" id="cd02440">
    <property type="entry name" value="AdoMet_MTases"/>
    <property type="match status" value="1"/>
</dbReference>
<dbReference type="NCBIfam" id="TIGR00537">
    <property type="entry name" value="hemK_rel_arch"/>
    <property type="match status" value="1"/>
</dbReference>
<protein>
    <submittedName>
        <fullName evidence="6">S-adenosylmethionine-dependent methyltransferase</fullName>
        <ecNumber evidence="6">2.1.1.297</ecNumber>
    </submittedName>
</protein>
<dbReference type="EC" id="2.1.1.297" evidence="6"/>
<dbReference type="InterPro" id="IPR029063">
    <property type="entry name" value="SAM-dependent_MTases_sf"/>
</dbReference>
<dbReference type="InterPro" id="IPR002052">
    <property type="entry name" value="DNA_methylase_N6_adenine_CS"/>
</dbReference>
<evidence type="ECO:0000259" key="5">
    <source>
        <dbReference type="Pfam" id="PF05175"/>
    </source>
</evidence>
<sequence>MIPTPDLSHLTSSDYEHVYEPAEDTFLLLDALEEHADELKQMAPLTCLEVGSGSGCVSSFIGQILGSSTLYLCTDINTHACRCTRRTGTQNKVPLEVVHTSFAYPFHARLKHSIDIILFNPPYVPTQMEEMSGAQKLRDIEGSWAGGNDGMQVTNKFLELVDDLLSARGRVYLVALKENNIPEIQTRMANRYKLQSTIVLSRRAGREHLSIICFHR</sequence>
<keyword evidence="4" id="KW-0949">S-adenosyl-L-methionine</keyword>
<evidence type="ECO:0000256" key="1">
    <source>
        <dbReference type="ARBA" id="ARBA00006149"/>
    </source>
</evidence>
<proteinExistence type="inferred from homology"/>
<organism evidence="6 7">
    <name type="scientific">Marasmiellus scandens</name>
    <dbReference type="NCBI Taxonomy" id="2682957"/>
    <lineage>
        <taxon>Eukaryota</taxon>
        <taxon>Fungi</taxon>
        <taxon>Dikarya</taxon>
        <taxon>Basidiomycota</taxon>
        <taxon>Agaricomycotina</taxon>
        <taxon>Agaricomycetes</taxon>
        <taxon>Agaricomycetidae</taxon>
        <taxon>Agaricales</taxon>
        <taxon>Marasmiineae</taxon>
        <taxon>Omphalotaceae</taxon>
        <taxon>Marasmiellus</taxon>
    </lineage>
</organism>
<keyword evidence="2 6" id="KW-0489">Methyltransferase</keyword>
<evidence type="ECO:0000256" key="4">
    <source>
        <dbReference type="ARBA" id="ARBA00022691"/>
    </source>
</evidence>
<comment type="similarity">
    <text evidence="1">Belongs to the eukaryotic/archaeal PrmC-related family.</text>
</comment>
<dbReference type="InterPro" id="IPR007848">
    <property type="entry name" value="Small_mtfrase_dom"/>
</dbReference>
<dbReference type="SUPFAM" id="SSF53335">
    <property type="entry name" value="S-adenosyl-L-methionine-dependent methyltransferases"/>
    <property type="match status" value="1"/>
</dbReference>
<gene>
    <name evidence="6" type="primary">MTQ2</name>
    <name evidence="6" type="ORF">VKT23_003180</name>
</gene>
<evidence type="ECO:0000313" key="6">
    <source>
        <dbReference type="EMBL" id="KAK7468677.1"/>
    </source>
</evidence>
<dbReference type="GO" id="GO:0032259">
    <property type="term" value="P:methylation"/>
    <property type="evidence" value="ECO:0007669"/>
    <property type="project" value="UniProtKB-KW"/>
</dbReference>
<dbReference type="Gene3D" id="3.40.50.150">
    <property type="entry name" value="Vaccinia Virus protein VP39"/>
    <property type="match status" value="1"/>
</dbReference>
<accession>A0ABR1K2T4</accession>
<dbReference type="PANTHER" id="PTHR45875">
    <property type="entry name" value="METHYLTRANSFERASE N6AMT1"/>
    <property type="match status" value="1"/>
</dbReference>
<name>A0ABR1K2T4_9AGAR</name>